<evidence type="ECO:0000259" key="3">
    <source>
        <dbReference type="Pfam" id="PF23494"/>
    </source>
</evidence>
<keyword evidence="1" id="KW-0472">Membrane</keyword>
<dbReference type="Pfam" id="PF23493">
    <property type="entry name" value="CysS_C"/>
    <property type="match status" value="1"/>
</dbReference>
<dbReference type="RefSeq" id="WP_290289342.1">
    <property type="nucleotide sequence ID" value="NZ_CP047211.1"/>
</dbReference>
<dbReference type="Pfam" id="PF23494">
    <property type="entry name" value="bPH_10"/>
    <property type="match status" value="1"/>
</dbReference>
<sequence>MTDDEATVTIPRWWIVGICLAGAAIGVGAAFMVGPVVDWLLSLAGDAPGPLRIAARLPLVWAIPILAFLGVIVGLMITHEWRTDVGTVTVSARGVTIEGSTASQFVAGERVGGVFTDGKDLVITDPKTNEISRSKTDVVLVSRLRRAFERFDYPWQGNDDPHEKSYISWVDGAVGVDDRINDLLRARSRALADERSGAAAEALDELRSLGIAVRDRDGAQQYRMIPD</sequence>
<comment type="caution">
    <text evidence="4">The sequence shown here is derived from an EMBL/GenBank/DDBJ whole genome shotgun (WGS) entry which is preliminary data.</text>
</comment>
<keyword evidence="5" id="KW-1185">Reference proteome</keyword>
<evidence type="ECO:0000259" key="2">
    <source>
        <dbReference type="Pfam" id="PF23493"/>
    </source>
</evidence>
<organism evidence="4 5">
    <name type="scientific">Corynebacterium hansenii</name>
    <dbReference type="NCBI Taxonomy" id="394964"/>
    <lineage>
        <taxon>Bacteria</taxon>
        <taxon>Bacillati</taxon>
        <taxon>Actinomycetota</taxon>
        <taxon>Actinomycetes</taxon>
        <taxon>Mycobacteriales</taxon>
        <taxon>Corynebacteriaceae</taxon>
        <taxon>Corynebacterium</taxon>
    </lineage>
</organism>
<feature type="domain" description="YqeB PH" evidence="3">
    <location>
        <begin position="7"/>
        <end position="156"/>
    </location>
</feature>
<protein>
    <recommendedName>
        <fullName evidence="6">DUF308 domain-containing protein</fullName>
    </recommendedName>
</protein>
<evidence type="ECO:0000313" key="4">
    <source>
        <dbReference type="EMBL" id="MFC3850002.1"/>
    </source>
</evidence>
<keyword evidence="1" id="KW-1133">Transmembrane helix</keyword>
<gene>
    <name evidence="4" type="ORF">ACFORJ_07465</name>
</gene>
<feature type="domain" description="Cysteinyl-tRNA ligase anticodon binding" evidence="2">
    <location>
        <begin position="175"/>
        <end position="223"/>
    </location>
</feature>
<dbReference type="EMBL" id="JBHRZN010000002">
    <property type="protein sequence ID" value="MFC3850002.1"/>
    <property type="molecule type" value="Genomic_DNA"/>
</dbReference>
<accession>A0ABV7ZN56</accession>
<feature type="transmembrane region" description="Helical" evidence="1">
    <location>
        <begin position="12"/>
        <end position="33"/>
    </location>
</feature>
<feature type="transmembrane region" description="Helical" evidence="1">
    <location>
        <begin position="53"/>
        <end position="77"/>
    </location>
</feature>
<dbReference type="Proteomes" id="UP001595751">
    <property type="component" value="Unassembled WGS sequence"/>
</dbReference>
<evidence type="ECO:0000256" key="1">
    <source>
        <dbReference type="SAM" id="Phobius"/>
    </source>
</evidence>
<proteinExistence type="predicted"/>
<evidence type="ECO:0008006" key="6">
    <source>
        <dbReference type="Google" id="ProtNLM"/>
    </source>
</evidence>
<evidence type="ECO:0000313" key="5">
    <source>
        <dbReference type="Proteomes" id="UP001595751"/>
    </source>
</evidence>
<dbReference type="InterPro" id="IPR057798">
    <property type="entry name" value="PH_YqeB"/>
</dbReference>
<dbReference type="InterPro" id="IPR056411">
    <property type="entry name" value="CysS_C"/>
</dbReference>
<keyword evidence="1" id="KW-0812">Transmembrane</keyword>
<name>A0ABV7ZN56_9CORY</name>
<reference evidence="5" key="1">
    <citation type="journal article" date="2019" name="Int. J. Syst. Evol. Microbiol.">
        <title>The Global Catalogue of Microorganisms (GCM) 10K type strain sequencing project: providing services to taxonomists for standard genome sequencing and annotation.</title>
        <authorList>
            <consortium name="The Broad Institute Genomics Platform"/>
            <consortium name="The Broad Institute Genome Sequencing Center for Infectious Disease"/>
            <person name="Wu L."/>
            <person name="Ma J."/>
        </authorList>
    </citation>
    <scope>NUCLEOTIDE SEQUENCE [LARGE SCALE GENOMIC DNA]</scope>
    <source>
        <strain evidence="5">CCUG 53252</strain>
    </source>
</reference>